<reference evidence="3 4" key="1">
    <citation type="journal article" date="2022" name="Arch. Microbiol.">
        <title>Paraburkholderia bengalensis sp. nov. isolated from roots of Oryza sativa, IR64.</title>
        <authorList>
            <person name="Nag P."/>
            <person name="Mondal N."/>
            <person name="Sarkar J."/>
            <person name="Das S."/>
        </authorList>
    </citation>
    <scope>NUCLEOTIDE SEQUENCE [LARGE SCALE GENOMIC DNA]</scope>
    <source>
        <strain evidence="3 4">IR64_4_BI</strain>
    </source>
</reference>
<evidence type="ECO:0000313" key="4">
    <source>
        <dbReference type="Proteomes" id="UP001386437"/>
    </source>
</evidence>
<sequence length="106" mass="10432">MSTVSIGGAAAAAIFAAAAAIVFVEAHAQAGWHPATQGSESVQMPGAAAGELKTPRPGQSSTSGMTGAAASDTGVARPGSTHGTRRLPDVSKRKRPAVKPDPGDAQ</sequence>
<name>A0ABU8IWG8_9BURK</name>
<feature type="signal peptide" evidence="2">
    <location>
        <begin position="1"/>
        <end position="28"/>
    </location>
</feature>
<evidence type="ECO:0000313" key="3">
    <source>
        <dbReference type="EMBL" id="MEI5999880.1"/>
    </source>
</evidence>
<protein>
    <submittedName>
        <fullName evidence="3">Uncharacterized protein</fullName>
    </submittedName>
</protein>
<evidence type="ECO:0000256" key="2">
    <source>
        <dbReference type="SAM" id="SignalP"/>
    </source>
</evidence>
<dbReference type="RefSeq" id="WP_336599873.1">
    <property type="nucleotide sequence ID" value="NZ_JACFYJ010000040.1"/>
</dbReference>
<feature type="region of interest" description="Disordered" evidence="1">
    <location>
        <begin position="33"/>
        <end position="106"/>
    </location>
</feature>
<feature type="chain" id="PRO_5046827512" evidence="2">
    <location>
        <begin position="29"/>
        <end position="106"/>
    </location>
</feature>
<dbReference type="Proteomes" id="UP001386437">
    <property type="component" value="Unassembled WGS sequence"/>
</dbReference>
<organism evidence="3 4">
    <name type="scientific">Paraburkholderia bengalensis</name>
    <dbReference type="NCBI Taxonomy" id="2747562"/>
    <lineage>
        <taxon>Bacteria</taxon>
        <taxon>Pseudomonadati</taxon>
        <taxon>Pseudomonadota</taxon>
        <taxon>Betaproteobacteria</taxon>
        <taxon>Burkholderiales</taxon>
        <taxon>Burkholderiaceae</taxon>
        <taxon>Paraburkholderia</taxon>
    </lineage>
</organism>
<keyword evidence="2" id="KW-0732">Signal</keyword>
<gene>
    <name evidence="3" type="ORF">H3V53_22530</name>
</gene>
<accession>A0ABU8IWG8</accession>
<comment type="caution">
    <text evidence="3">The sequence shown here is derived from an EMBL/GenBank/DDBJ whole genome shotgun (WGS) entry which is preliminary data.</text>
</comment>
<feature type="compositionally biased region" description="Low complexity" evidence="1">
    <location>
        <begin position="60"/>
        <end position="74"/>
    </location>
</feature>
<proteinExistence type="predicted"/>
<keyword evidence="4" id="KW-1185">Reference proteome</keyword>
<dbReference type="EMBL" id="JACFYJ010000040">
    <property type="protein sequence ID" value="MEI5999880.1"/>
    <property type="molecule type" value="Genomic_DNA"/>
</dbReference>
<evidence type="ECO:0000256" key="1">
    <source>
        <dbReference type="SAM" id="MobiDB-lite"/>
    </source>
</evidence>